<keyword evidence="1" id="KW-0472">Membrane</keyword>
<keyword evidence="1" id="KW-0812">Transmembrane</keyword>
<evidence type="ECO:0000313" key="2">
    <source>
        <dbReference type="EMBL" id="MFC3138752.1"/>
    </source>
</evidence>
<feature type="transmembrane region" description="Helical" evidence="1">
    <location>
        <begin position="486"/>
        <end position="508"/>
    </location>
</feature>
<feature type="transmembrane region" description="Helical" evidence="1">
    <location>
        <begin position="428"/>
        <end position="448"/>
    </location>
</feature>
<name>A0ABV7GBB7_9GAMM</name>
<protein>
    <submittedName>
        <fullName evidence="2">PepSY-associated TM helix domain-containing protein</fullName>
    </submittedName>
</protein>
<keyword evidence="3" id="KW-1185">Reference proteome</keyword>
<organism evidence="2 3">
    <name type="scientific">Shewanella submarina</name>
    <dbReference type="NCBI Taxonomy" id="2016376"/>
    <lineage>
        <taxon>Bacteria</taxon>
        <taxon>Pseudomonadati</taxon>
        <taxon>Pseudomonadota</taxon>
        <taxon>Gammaproteobacteria</taxon>
        <taxon>Alteromonadales</taxon>
        <taxon>Shewanellaceae</taxon>
        <taxon>Shewanella</taxon>
    </lineage>
</organism>
<feature type="transmembrane region" description="Helical" evidence="1">
    <location>
        <begin position="12"/>
        <end position="36"/>
    </location>
</feature>
<dbReference type="RefSeq" id="WP_248935939.1">
    <property type="nucleotide sequence ID" value="NZ_JAKILF010000003.1"/>
</dbReference>
<evidence type="ECO:0000256" key="1">
    <source>
        <dbReference type="SAM" id="Phobius"/>
    </source>
</evidence>
<gene>
    <name evidence="2" type="ORF">ACFOE0_11195</name>
</gene>
<reference evidence="3" key="1">
    <citation type="journal article" date="2019" name="Int. J. Syst. Evol. Microbiol.">
        <title>The Global Catalogue of Microorganisms (GCM) 10K type strain sequencing project: providing services to taxonomists for standard genome sequencing and annotation.</title>
        <authorList>
            <consortium name="The Broad Institute Genomics Platform"/>
            <consortium name="The Broad Institute Genome Sequencing Center for Infectious Disease"/>
            <person name="Wu L."/>
            <person name="Ma J."/>
        </authorList>
    </citation>
    <scope>NUCLEOTIDE SEQUENCE [LARGE SCALE GENOMIC DNA]</scope>
    <source>
        <strain evidence="3">KCTC 52277</strain>
    </source>
</reference>
<dbReference type="EMBL" id="JBHRTD010000012">
    <property type="protein sequence ID" value="MFC3138752.1"/>
    <property type="molecule type" value="Genomic_DNA"/>
</dbReference>
<dbReference type="InterPro" id="IPR005625">
    <property type="entry name" value="PepSY-ass_TM"/>
</dbReference>
<keyword evidence="1" id="KW-1133">Transmembrane helix</keyword>
<comment type="caution">
    <text evidence="2">The sequence shown here is derived from an EMBL/GenBank/DDBJ whole genome shotgun (WGS) entry which is preliminary data.</text>
</comment>
<feature type="transmembrane region" description="Helical" evidence="1">
    <location>
        <begin position="350"/>
        <end position="370"/>
    </location>
</feature>
<proteinExistence type="predicted"/>
<dbReference type="PANTHER" id="PTHR34219">
    <property type="entry name" value="IRON-REGULATED INNER MEMBRANE PROTEIN-RELATED"/>
    <property type="match status" value="1"/>
</dbReference>
<feature type="transmembrane region" description="Helical" evidence="1">
    <location>
        <begin position="152"/>
        <end position="176"/>
    </location>
</feature>
<accession>A0ABV7GBB7</accession>
<feature type="transmembrane region" description="Helical" evidence="1">
    <location>
        <begin position="197"/>
        <end position="221"/>
    </location>
</feature>
<dbReference type="PANTHER" id="PTHR34219:SF4">
    <property type="entry name" value="PEPSY DOMAIN-CONTAINING PROTEIN"/>
    <property type="match status" value="1"/>
</dbReference>
<evidence type="ECO:0000313" key="3">
    <source>
        <dbReference type="Proteomes" id="UP001595621"/>
    </source>
</evidence>
<feature type="transmembrane region" description="Helical" evidence="1">
    <location>
        <begin position="455"/>
        <end position="474"/>
    </location>
</feature>
<sequence length="547" mass="61179">MKESFFRTMTWLHTWTGLLVCWLLMLIFFAGTLSYYRYEINLWMKPELHTNVLQEYRDLNLAQTLDQGQTYLANTAPDAKTWMLRLPTHRLPFVGYAWMDAPKEGERRGKFREHIVTTEGEMISDVRATKGGHFFYRLHFDLHYLPVPLARYLVGFATMFMLLAIITGIVIHKRIFKDFFALRLKKGPRSWLDSHTLSSVLALPYHLMIIYTGLITLMFMYMPSAMEATYDGNRKALQKEIAPVTTPAKPSGTAGELVSLSTILPSVLEQAQGIPIRDIRIQNPLDANSQIQVVLRNDSRVADHEYQLLYQGTSGEFIGKVGDSPSSMGKAYDTMIGLHAGRFAEPALRFALFLSGVLGCVMIASGTLLWSKKLRQKQQKQITQGARPSLGLYITESLNLGVIAGLPIAAASYLWANRLLSADYAGRYDAEINLFFAGLGVTLLLAFLGRINWRGALLTGGLMWLGVPVLNALTSSENLLTNIIKGQWFIAWIDLLAMMIGGLMLLAASHSKRKATNKVSNQNGSKVKGTTAKVKTAENPTVFKEQV</sequence>
<dbReference type="Pfam" id="PF03929">
    <property type="entry name" value="PepSY_TM"/>
    <property type="match status" value="1"/>
</dbReference>
<dbReference type="Proteomes" id="UP001595621">
    <property type="component" value="Unassembled WGS sequence"/>
</dbReference>
<feature type="transmembrane region" description="Helical" evidence="1">
    <location>
        <begin position="390"/>
        <end position="416"/>
    </location>
</feature>